<name>A0A8J8SGX9_9FIRM</name>
<dbReference type="NCBIfam" id="NF005381">
    <property type="entry name" value="PRK06924.1"/>
    <property type="match status" value="1"/>
</dbReference>
<dbReference type="AlphaFoldDB" id="A0A8J8SGX9"/>
<evidence type="ECO:0000256" key="2">
    <source>
        <dbReference type="ARBA" id="ARBA00022490"/>
    </source>
</evidence>
<dbReference type="InterPro" id="IPR051721">
    <property type="entry name" value="Biopterin_syn/organic_redct"/>
</dbReference>
<dbReference type="InterPro" id="IPR002347">
    <property type="entry name" value="SDR_fam"/>
</dbReference>
<dbReference type="PANTHER" id="PTHR44085:SF2">
    <property type="entry name" value="SEPIAPTERIN REDUCTASE"/>
    <property type="match status" value="1"/>
</dbReference>
<keyword evidence="6" id="KW-1185">Reference proteome</keyword>
<organism evidence="5 6">
    <name type="scientific">Vallitalea pronyensis</name>
    <dbReference type="NCBI Taxonomy" id="1348613"/>
    <lineage>
        <taxon>Bacteria</taxon>
        <taxon>Bacillati</taxon>
        <taxon>Bacillota</taxon>
        <taxon>Clostridia</taxon>
        <taxon>Lachnospirales</taxon>
        <taxon>Vallitaleaceae</taxon>
        <taxon>Vallitalea</taxon>
    </lineage>
</organism>
<keyword evidence="4 5" id="KW-0560">Oxidoreductase</keyword>
<evidence type="ECO:0000313" key="6">
    <source>
        <dbReference type="Proteomes" id="UP000683246"/>
    </source>
</evidence>
<dbReference type="GO" id="GO:0004757">
    <property type="term" value="F:sepiapterin reductase (NADP+) activity"/>
    <property type="evidence" value="ECO:0007669"/>
    <property type="project" value="TreeGrafter"/>
</dbReference>
<accession>A0A8J8SGX9</accession>
<comment type="subcellular location">
    <subcellularLocation>
        <location evidence="1">Cytoplasm</location>
    </subcellularLocation>
</comment>
<keyword evidence="3" id="KW-0521">NADP</keyword>
<dbReference type="InterPro" id="IPR036291">
    <property type="entry name" value="NAD(P)-bd_dom_sf"/>
</dbReference>
<sequence>MNYFIITGTSRGIGEAIARQVLHKNHCLFCISRTENQQLLEAARDKQVQLYSIAYDLNEVYGIEQLMQDIFLKIEKEQIDGIFLINNAGVVKPIKPVGRCQDLEIIQNIHVNLLAPMLLTSEFTKHVRSLQVKKRVFNISSGAGKKPYHGWSAYCSAKAGLDLFTQCADLEEEQEAYPVEMLSFAPGIVDTQMQSDIRESDKNDFTQLERFIDFKESGILLAPEKVADIIIELLLHQQWGKKRVVDIQEYLVDRE</sequence>
<dbReference type="PANTHER" id="PTHR44085">
    <property type="entry name" value="SEPIAPTERIN REDUCTASE"/>
    <property type="match status" value="1"/>
</dbReference>
<keyword evidence="2" id="KW-0963">Cytoplasm</keyword>
<dbReference type="GO" id="GO:0006729">
    <property type="term" value="P:tetrahydrobiopterin biosynthetic process"/>
    <property type="evidence" value="ECO:0007669"/>
    <property type="project" value="TreeGrafter"/>
</dbReference>
<dbReference type="EC" id="1.1.1.320" evidence="5"/>
<evidence type="ECO:0000256" key="4">
    <source>
        <dbReference type="ARBA" id="ARBA00023002"/>
    </source>
</evidence>
<reference evidence="5" key="1">
    <citation type="submission" date="2020-07" db="EMBL/GenBank/DDBJ databases">
        <title>Vallitalea pronyensis genome.</title>
        <authorList>
            <person name="Postec A."/>
        </authorList>
    </citation>
    <scope>NUCLEOTIDE SEQUENCE</scope>
    <source>
        <strain evidence="5">FatNI3</strain>
    </source>
</reference>
<dbReference type="Proteomes" id="UP000683246">
    <property type="component" value="Chromosome"/>
</dbReference>
<evidence type="ECO:0000256" key="1">
    <source>
        <dbReference type="ARBA" id="ARBA00004496"/>
    </source>
</evidence>
<dbReference type="PRINTS" id="PR00081">
    <property type="entry name" value="GDHRDH"/>
</dbReference>
<dbReference type="Gene3D" id="3.40.50.720">
    <property type="entry name" value="NAD(P)-binding Rossmann-like Domain"/>
    <property type="match status" value="1"/>
</dbReference>
<dbReference type="SUPFAM" id="SSF51735">
    <property type="entry name" value="NAD(P)-binding Rossmann-fold domains"/>
    <property type="match status" value="1"/>
</dbReference>
<dbReference type="KEGG" id="vpy:HZI73_12380"/>
<dbReference type="Pfam" id="PF00106">
    <property type="entry name" value="adh_short"/>
    <property type="match status" value="1"/>
</dbReference>
<proteinExistence type="predicted"/>
<evidence type="ECO:0000256" key="3">
    <source>
        <dbReference type="ARBA" id="ARBA00022857"/>
    </source>
</evidence>
<gene>
    <name evidence="5" type="ORF">HZI73_12380</name>
</gene>
<dbReference type="EMBL" id="CP058649">
    <property type="protein sequence ID" value="QUI23036.1"/>
    <property type="molecule type" value="Genomic_DNA"/>
</dbReference>
<protein>
    <submittedName>
        <fullName evidence="5">(S)-benzoin forming benzil reductase</fullName>
        <ecNumber evidence="5">1.1.1.320</ecNumber>
    </submittedName>
</protein>
<evidence type="ECO:0000313" key="5">
    <source>
        <dbReference type="EMBL" id="QUI23036.1"/>
    </source>
</evidence>
<dbReference type="RefSeq" id="WP_212698536.1">
    <property type="nucleotide sequence ID" value="NZ_CP058649.1"/>
</dbReference>
<dbReference type="GO" id="GO:0005737">
    <property type="term" value="C:cytoplasm"/>
    <property type="evidence" value="ECO:0007669"/>
    <property type="project" value="UniProtKB-SubCell"/>
</dbReference>